<protein>
    <submittedName>
        <fullName evidence="5">Type II and III secretion system protein family protein</fullName>
    </submittedName>
</protein>
<feature type="signal peptide" evidence="3">
    <location>
        <begin position="1"/>
        <end position="31"/>
    </location>
</feature>
<evidence type="ECO:0000256" key="2">
    <source>
        <dbReference type="SAM" id="MobiDB-lite"/>
    </source>
</evidence>
<evidence type="ECO:0000256" key="1">
    <source>
        <dbReference type="RuleBase" id="RU004003"/>
    </source>
</evidence>
<dbReference type="InterPro" id="IPR007055">
    <property type="entry name" value="BON_dom"/>
</dbReference>
<proteinExistence type="inferred from homology"/>
<dbReference type="PANTHER" id="PTHR30332">
    <property type="entry name" value="PROBABLE GENERAL SECRETION PATHWAY PROTEIN D"/>
    <property type="match status" value="1"/>
</dbReference>
<dbReference type="Pfam" id="PF04972">
    <property type="entry name" value="BON"/>
    <property type="match status" value="1"/>
</dbReference>
<dbReference type="PROSITE" id="PS50914">
    <property type="entry name" value="BON"/>
    <property type="match status" value="1"/>
</dbReference>
<dbReference type="Proteomes" id="UP000722336">
    <property type="component" value="Unassembled WGS sequence"/>
</dbReference>
<keyword evidence="6" id="KW-1185">Reference proteome</keyword>
<dbReference type="PANTHER" id="PTHR30332:SF17">
    <property type="entry name" value="TYPE IV PILIATION SYSTEM PROTEIN DR_0774-RELATED"/>
    <property type="match status" value="1"/>
</dbReference>
<name>A0ABS6SAD6_9SPHN</name>
<gene>
    <name evidence="5" type="ORF">KCG44_00455</name>
</gene>
<evidence type="ECO:0000313" key="5">
    <source>
        <dbReference type="EMBL" id="MBV7255246.1"/>
    </source>
</evidence>
<dbReference type="InterPro" id="IPR032789">
    <property type="entry name" value="T2SS-T3SS_pil_N"/>
</dbReference>
<evidence type="ECO:0000259" key="4">
    <source>
        <dbReference type="PROSITE" id="PS50914"/>
    </source>
</evidence>
<evidence type="ECO:0000313" key="6">
    <source>
        <dbReference type="Proteomes" id="UP000722336"/>
    </source>
</evidence>
<organism evidence="5 6">
    <name type="scientific">Pacificimonas pallii</name>
    <dbReference type="NCBI Taxonomy" id="2827236"/>
    <lineage>
        <taxon>Bacteria</taxon>
        <taxon>Pseudomonadati</taxon>
        <taxon>Pseudomonadota</taxon>
        <taxon>Alphaproteobacteria</taxon>
        <taxon>Sphingomonadales</taxon>
        <taxon>Sphingosinicellaceae</taxon>
        <taxon>Pacificimonas</taxon>
    </lineage>
</organism>
<evidence type="ECO:0000256" key="3">
    <source>
        <dbReference type="SAM" id="SignalP"/>
    </source>
</evidence>
<dbReference type="InterPro" id="IPR004846">
    <property type="entry name" value="T2SS/T3SS_dom"/>
</dbReference>
<feature type="chain" id="PRO_5045487055" evidence="3">
    <location>
        <begin position="32"/>
        <end position="486"/>
    </location>
</feature>
<accession>A0ABS6SAD6</accession>
<feature type="region of interest" description="Disordered" evidence="2">
    <location>
        <begin position="466"/>
        <end position="486"/>
    </location>
</feature>
<sequence length="486" mass="51394">MGHAILKKTFLATAAVAASLTMTAMPMTAGAQTAQTILTTPDSVIELSQGKGTLVTLPKAISDIFVVNQGVADVQVKSQRQVYVFAQGPGETSLYATDARGQTIYSATIRVSQNIDQLREMLRLAMPASDVNVMTMNGMTLLTGTVASPEEIGEATRLINAFTGGSTVVVNKLQAAIPAQVNLRVRFAEVSRNVLKQLGVSFTAFDGSSDLLLGIARGRKGITGPKNIFTTRPELVGDTKFVTNDATSSLFGVGSLFGVDFNATVDALENDGLLTLLAEPNLTALSGETASFLAGGEFPIVTYGRDGPNVQFKEYGVSIAFSPTVLADNRISMRVRPEVSELTEAGSVRLNDISIPALTTRKAETSVELGSGQSFMIGGLTRNSFTTSTEKIPFLGDIPILGALFKSDTFRRDETELVIVITPYLVKPVSQRLALPTDGLAAPSDAERWLLGRTYSKGRALSSDAKIVTPEGPAGTASAKPGFSVQ</sequence>
<reference evidence="5 6" key="1">
    <citation type="submission" date="2021-04" db="EMBL/GenBank/DDBJ databases">
        <authorList>
            <person name="Pira H."/>
            <person name="Risdian C."/>
            <person name="Wink J."/>
        </authorList>
    </citation>
    <scope>NUCLEOTIDE SEQUENCE [LARGE SCALE GENOMIC DNA]</scope>
    <source>
        <strain evidence="5 6">WHA3</strain>
    </source>
</reference>
<comment type="similarity">
    <text evidence="1">Belongs to the bacterial secretin family.</text>
</comment>
<dbReference type="Pfam" id="PF00263">
    <property type="entry name" value="Secretin"/>
    <property type="match status" value="1"/>
</dbReference>
<dbReference type="InterPro" id="IPR050810">
    <property type="entry name" value="Bact_Secretion_Sys_Channel"/>
</dbReference>
<dbReference type="Pfam" id="PF13629">
    <property type="entry name" value="T2SS-T3SS_pil_N"/>
    <property type="match status" value="1"/>
</dbReference>
<dbReference type="RefSeq" id="WP_218443518.1">
    <property type="nucleotide sequence ID" value="NZ_JAGSPA010000001.1"/>
</dbReference>
<keyword evidence="3" id="KW-0732">Signal</keyword>
<feature type="domain" description="BON" evidence="4">
    <location>
        <begin position="107"/>
        <end position="177"/>
    </location>
</feature>
<comment type="caution">
    <text evidence="5">The sequence shown here is derived from an EMBL/GenBank/DDBJ whole genome shotgun (WGS) entry which is preliminary data.</text>
</comment>
<dbReference type="EMBL" id="JAGSPA010000001">
    <property type="protein sequence ID" value="MBV7255246.1"/>
    <property type="molecule type" value="Genomic_DNA"/>
</dbReference>